<name>A0A8J5H654_ZINOF</name>
<sequence>MAPAQFLSDAKEEGKPDVSVKSENKDFAVTKEAVGVCSYNGEDRIRCVGSLKDMARDVDVLDEKKLNHIVKSENLVLVDDKHALGMLCTNNCEDIVYCVGSSSSLSKVDNDMDEEIDIVDCTKGIDGKMVNFDDPDATECSSSFGNTFSGSESELKQENGDMEVDSPFVPSNGDPIGLDVLNRDFRKKKVSAQWRKLINPLMWRCQWLELRMKLLLSQTTMYDKELAAYKHEKELQSKIIELDCSGSRSVPFTSRNNRKRVMQRSKRKRTEDKVDISSYMSNHVVFSYYENKRTDTDGHLVDDDCGEDDNIIGNDDNEWLLGLKGRDDSLEQILLNIESVQSRIVKLKTQINNVMGRDVRERSAANLFLGDSPLSFLQNVTGGGTLSTGLPGTPPHHESECEMEAVMPVSEGSSYGDATDIGIIESTIGLLSTGDVTLDQNQMRDLCKDNEEDVLIDNQVAEEEYKNFEKVSHETDKLDGMEKSNNEIHSGDESTAPMASVPEASPPGTNGEMPLQTVQKKPCYTGKRRGRKPKKKKRQASLVSSPPQPKSKKLRVSSSSTSSRAHTRGPSKTEKLQASSPKLWRSERLKMRRLAVKKT</sequence>
<feature type="region of interest" description="Disordered" evidence="1">
    <location>
        <begin position="1"/>
        <end position="21"/>
    </location>
</feature>
<dbReference type="EMBL" id="JACMSC010000008">
    <property type="protein sequence ID" value="KAG6510375.1"/>
    <property type="molecule type" value="Genomic_DNA"/>
</dbReference>
<gene>
    <name evidence="2" type="ORF">ZIOFF_028385</name>
</gene>
<keyword evidence="3" id="KW-1185">Reference proteome</keyword>
<accession>A0A8J5H654</accession>
<feature type="compositionally biased region" description="Basic and acidic residues" evidence="1">
    <location>
        <begin position="9"/>
        <end position="21"/>
    </location>
</feature>
<comment type="caution">
    <text evidence="2">The sequence shown here is derived from an EMBL/GenBank/DDBJ whole genome shotgun (WGS) entry which is preliminary data.</text>
</comment>
<feature type="compositionally biased region" description="Basic and acidic residues" evidence="1">
    <location>
        <begin position="466"/>
        <end position="492"/>
    </location>
</feature>
<protein>
    <submittedName>
        <fullName evidence="2">Uncharacterized protein</fullName>
    </submittedName>
</protein>
<dbReference type="InterPro" id="IPR038745">
    <property type="entry name" value="AT4G37440-like"/>
</dbReference>
<dbReference type="CDD" id="cd11650">
    <property type="entry name" value="AT4G37440_like"/>
    <property type="match status" value="1"/>
</dbReference>
<dbReference type="OrthoDB" id="21648at2759"/>
<proteinExistence type="predicted"/>
<feature type="region of interest" description="Disordered" evidence="1">
    <location>
        <begin position="466"/>
        <end position="599"/>
    </location>
</feature>
<evidence type="ECO:0000313" key="2">
    <source>
        <dbReference type="EMBL" id="KAG6510375.1"/>
    </source>
</evidence>
<dbReference type="PANTHER" id="PTHR34057">
    <property type="entry name" value="ELONGATION FACTOR"/>
    <property type="match status" value="1"/>
</dbReference>
<organism evidence="2 3">
    <name type="scientific">Zingiber officinale</name>
    <name type="common">Ginger</name>
    <name type="synonym">Amomum zingiber</name>
    <dbReference type="NCBI Taxonomy" id="94328"/>
    <lineage>
        <taxon>Eukaryota</taxon>
        <taxon>Viridiplantae</taxon>
        <taxon>Streptophyta</taxon>
        <taxon>Embryophyta</taxon>
        <taxon>Tracheophyta</taxon>
        <taxon>Spermatophyta</taxon>
        <taxon>Magnoliopsida</taxon>
        <taxon>Liliopsida</taxon>
        <taxon>Zingiberales</taxon>
        <taxon>Zingiberaceae</taxon>
        <taxon>Zingiber</taxon>
    </lineage>
</organism>
<evidence type="ECO:0000313" key="3">
    <source>
        <dbReference type="Proteomes" id="UP000734854"/>
    </source>
</evidence>
<evidence type="ECO:0000256" key="1">
    <source>
        <dbReference type="SAM" id="MobiDB-lite"/>
    </source>
</evidence>
<reference evidence="2 3" key="1">
    <citation type="submission" date="2020-08" db="EMBL/GenBank/DDBJ databases">
        <title>Plant Genome Project.</title>
        <authorList>
            <person name="Zhang R.-G."/>
        </authorList>
    </citation>
    <scope>NUCLEOTIDE SEQUENCE [LARGE SCALE GENOMIC DNA]</scope>
    <source>
        <tissue evidence="2">Rhizome</tissue>
    </source>
</reference>
<dbReference type="PANTHER" id="PTHR34057:SF1">
    <property type="entry name" value="ELONGATION FACTOR"/>
    <property type="match status" value="1"/>
</dbReference>
<feature type="compositionally biased region" description="Basic residues" evidence="1">
    <location>
        <begin position="590"/>
        <end position="599"/>
    </location>
</feature>
<feature type="compositionally biased region" description="Basic residues" evidence="1">
    <location>
        <begin position="526"/>
        <end position="539"/>
    </location>
</feature>
<dbReference type="AlphaFoldDB" id="A0A8J5H654"/>
<dbReference type="Proteomes" id="UP000734854">
    <property type="component" value="Unassembled WGS sequence"/>
</dbReference>